<protein>
    <submittedName>
        <fullName evidence="1">Uncharacterized protein</fullName>
    </submittedName>
</protein>
<organism evidence="1 2">
    <name type="scientific">Cymbomonas tetramitiformis</name>
    <dbReference type="NCBI Taxonomy" id="36881"/>
    <lineage>
        <taxon>Eukaryota</taxon>
        <taxon>Viridiplantae</taxon>
        <taxon>Chlorophyta</taxon>
        <taxon>Pyramimonadophyceae</taxon>
        <taxon>Pyramimonadales</taxon>
        <taxon>Pyramimonadaceae</taxon>
        <taxon>Cymbomonas</taxon>
    </lineage>
</organism>
<accession>A0AAE0C7K9</accession>
<reference evidence="1 2" key="1">
    <citation type="journal article" date="2015" name="Genome Biol. Evol.">
        <title>Comparative Genomics of a Bacterivorous Green Alga Reveals Evolutionary Causalities and Consequences of Phago-Mixotrophic Mode of Nutrition.</title>
        <authorList>
            <person name="Burns J.A."/>
            <person name="Paasch A."/>
            <person name="Narechania A."/>
            <person name="Kim E."/>
        </authorList>
    </citation>
    <scope>NUCLEOTIDE SEQUENCE [LARGE SCALE GENOMIC DNA]</scope>
    <source>
        <strain evidence="1 2">PLY_AMNH</strain>
    </source>
</reference>
<dbReference type="EMBL" id="LGRX02027750">
    <property type="protein sequence ID" value="KAK3248880.1"/>
    <property type="molecule type" value="Genomic_DNA"/>
</dbReference>
<evidence type="ECO:0000313" key="2">
    <source>
        <dbReference type="Proteomes" id="UP001190700"/>
    </source>
</evidence>
<name>A0AAE0C7K9_9CHLO</name>
<gene>
    <name evidence="1" type="ORF">CYMTET_41666</name>
</gene>
<evidence type="ECO:0000313" key="1">
    <source>
        <dbReference type="EMBL" id="KAK3248880.1"/>
    </source>
</evidence>
<proteinExistence type="predicted"/>
<keyword evidence="2" id="KW-1185">Reference proteome</keyword>
<comment type="caution">
    <text evidence="1">The sequence shown here is derived from an EMBL/GenBank/DDBJ whole genome shotgun (WGS) entry which is preliminary data.</text>
</comment>
<dbReference type="Proteomes" id="UP001190700">
    <property type="component" value="Unassembled WGS sequence"/>
</dbReference>
<dbReference type="AlphaFoldDB" id="A0AAE0C7K9"/>
<sequence>MRRLVGAQVLIPEYCFNGTSNTDTESVVRCRITDVVLRAGNNSASCAPRALIYVRCADDKKIYTLPAWTLFVIKENADVIRKKSKGCRFEDAQSYEHAARRNRVFADTCKACEVRTALLLDGSSANTAKSVKDFVPTIYQVNTDATTLLLLTMQGHVPVLPALTGRLDGRTRGRGVAGVYEMLHRAITRPSSLTENALQAYRESDAMALDIYGVWRSPMYDEVLRHLSTRKPRPVKVLLLTYCVRNAVSCEPQFPADYTIVYSDKRGNMRWHVLVHKSVSHKCHDCAVLGDAPSITSSSRHPSRRRRAQRRRTWYALFAAIPQVARVTKCCYATDATPAATFVASNRLCAKCPKVTGSACAALVRRLKTA</sequence>